<gene>
    <name evidence="4" type="ORF">HNR11_002194</name>
</gene>
<keyword evidence="3" id="KW-0472">Membrane</keyword>
<protein>
    <recommendedName>
        <fullName evidence="6">DUF4352 domain-containing protein</fullName>
    </recommendedName>
</protein>
<feature type="transmembrane region" description="Helical" evidence="3">
    <location>
        <begin position="77"/>
        <end position="98"/>
    </location>
</feature>
<evidence type="ECO:0008006" key="6">
    <source>
        <dbReference type="Google" id="ProtNLM"/>
    </source>
</evidence>
<dbReference type="AlphaFoldDB" id="A0A7Z0J3W1"/>
<reference evidence="4 5" key="1">
    <citation type="submission" date="2020-07" db="EMBL/GenBank/DDBJ databases">
        <title>Sequencing the genomes of 1000 actinobacteria strains.</title>
        <authorList>
            <person name="Klenk H.-P."/>
        </authorList>
    </citation>
    <scope>NUCLEOTIDE SEQUENCE [LARGE SCALE GENOMIC DNA]</scope>
    <source>
        <strain evidence="4 5">DSM 15664</strain>
    </source>
</reference>
<keyword evidence="5" id="KW-1185">Reference proteome</keyword>
<feature type="region of interest" description="Disordered" evidence="2">
    <location>
        <begin position="106"/>
        <end position="177"/>
    </location>
</feature>
<dbReference type="RefSeq" id="WP_179442327.1">
    <property type="nucleotide sequence ID" value="NZ_BAAALK010000002.1"/>
</dbReference>
<proteinExistence type="predicted"/>
<sequence>MSAPTHEYPYPPPQQQQHAPSSKGLGIAAMVVGIVAIVLSFIPVIAGVSFILGPIAVVLGTIAFVKRRGRGQGITGVITGALAVLIAIIGFALFGAFMTAVDDEMQSTEGSDTAEADTSEEAEATVAEEEAAEAEEESEAAQAQEDEGAEPTPAEDAGDEGSRENPLPIGETVSNEDWEVTINSVTLNADDQIAAENEFSDPAPEGSSYALINMTATYLGDESEVPLLGTEVAYVSGSGETVSAFDQLVIAPDEFDSATELYNGGTEEGNVALAVPEGDEDGALRVRLGFVDTEDHFFAVQ</sequence>
<evidence type="ECO:0000256" key="1">
    <source>
        <dbReference type="ARBA" id="ARBA00022729"/>
    </source>
</evidence>
<evidence type="ECO:0000313" key="5">
    <source>
        <dbReference type="Proteomes" id="UP000560069"/>
    </source>
</evidence>
<keyword evidence="1" id="KW-0732">Signal</keyword>
<dbReference type="Proteomes" id="UP000560069">
    <property type="component" value="Unassembled WGS sequence"/>
</dbReference>
<evidence type="ECO:0000256" key="3">
    <source>
        <dbReference type="SAM" id="Phobius"/>
    </source>
</evidence>
<organism evidence="4 5">
    <name type="scientific">Nesterenkonia sandarakina</name>
    <dbReference type="NCBI Taxonomy" id="272918"/>
    <lineage>
        <taxon>Bacteria</taxon>
        <taxon>Bacillati</taxon>
        <taxon>Actinomycetota</taxon>
        <taxon>Actinomycetes</taxon>
        <taxon>Micrococcales</taxon>
        <taxon>Micrococcaceae</taxon>
        <taxon>Nesterenkonia</taxon>
    </lineage>
</organism>
<accession>A0A7Z0J3W1</accession>
<comment type="caution">
    <text evidence="4">The sequence shown here is derived from an EMBL/GenBank/DDBJ whole genome shotgun (WGS) entry which is preliminary data.</text>
</comment>
<keyword evidence="3" id="KW-0812">Transmembrane</keyword>
<dbReference type="Gene3D" id="2.60.40.1240">
    <property type="match status" value="1"/>
</dbReference>
<dbReference type="InterPro" id="IPR029050">
    <property type="entry name" value="Immunoprotect_excell_Ig-like"/>
</dbReference>
<evidence type="ECO:0000256" key="2">
    <source>
        <dbReference type="SAM" id="MobiDB-lite"/>
    </source>
</evidence>
<name>A0A7Z0J3W1_9MICC</name>
<feature type="transmembrane region" description="Helical" evidence="3">
    <location>
        <begin position="24"/>
        <end position="42"/>
    </location>
</feature>
<feature type="compositionally biased region" description="Acidic residues" evidence="2">
    <location>
        <begin position="106"/>
        <end position="149"/>
    </location>
</feature>
<keyword evidence="3" id="KW-1133">Transmembrane helix</keyword>
<evidence type="ECO:0000313" key="4">
    <source>
        <dbReference type="EMBL" id="NYJ17660.1"/>
    </source>
</evidence>
<dbReference type="EMBL" id="JACCFQ010000001">
    <property type="protein sequence ID" value="NYJ17660.1"/>
    <property type="molecule type" value="Genomic_DNA"/>
</dbReference>